<dbReference type="PANTHER" id="PTHR13068">
    <property type="entry name" value="CGI-12 PROTEIN-RELATED"/>
    <property type="match status" value="1"/>
</dbReference>
<organism evidence="4 5">
    <name type="scientific">Actinidia chinensis var. chinensis</name>
    <name type="common">Chinese soft-hair kiwi</name>
    <dbReference type="NCBI Taxonomy" id="1590841"/>
    <lineage>
        <taxon>Eukaryota</taxon>
        <taxon>Viridiplantae</taxon>
        <taxon>Streptophyta</taxon>
        <taxon>Embryophyta</taxon>
        <taxon>Tracheophyta</taxon>
        <taxon>Spermatophyta</taxon>
        <taxon>Magnoliopsida</taxon>
        <taxon>eudicotyledons</taxon>
        <taxon>Gunneridae</taxon>
        <taxon>Pentapetalae</taxon>
        <taxon>asterids</taxon>
        <taxon>Ericales</taxon>
        <taxon>Actinidiaceae</taxon>
        <taxon>Actinidia</taxon>
    </lineage>
</organism>
<dbReference type="Pfam" id="PF02536">
    <property type="entry name" value="mTERF"/>
    <property type="match status" value="1"/>
</dbReference>
<dbReference type="InterPro" id="IPR003690">
    <property type="entry name" value="MTERF"/>
</dbReference>
<accession>A0A2R6P611</accession>
<evidence type="ECO:0000256" key="2">
    <source>
        <dbReference type="ARBA" id="ARBA00022472"/>
    </source>
</evidence>
<gene>
    <name evidence="4" type="ORF">CEY00_Acc31672</name>
</gene>
<dbReference type="FunFam" id="1.25.70.10:FF:000001">
    <property type="entry name" value="Mitochondrial transcription termination factor-like"/>
    <property type="match status" value="1"/>
</dbReference>
<reference evidence="4 5" key="1">
    <citation type="submission" date="2017-07" db="EMBL/GenBank/DDBJ databases">
        <title>An improved, manually edited Actinidia chinensis var. chinensis (kiwifruit) genome highlights the challenges associated with draft genomes and gene prediction in plants.</title>
        <authorList>
            <person name="Pilkington S."/>
            <person name="Crowhurst R."/>
            <person name="Hilario E."/>
            <person name="Nardozza S."/>
            <person name="Fraser L."/>
            <person name="Peng Y."/>
            <person name="Gunaseelan K."/>
            <person name="Simpson R."/>
            <person name="Tahir J."/>
            <person name="Deroles S."/>
            <person name="Templeton K."/>
            <person name="Luo Z."/>
            <person name="Davy M."/>
            <person name="Cheng C."/>
            <person name="Mcneilage M."/>
            <person name="Scaglione D."/>
            <person name="Liu Y."/>
            <person name="Zhang Q."/>
            <person name="Datson P."/>
            <person name="De Silva N."/>
            <person name="Gardiner S."/>
            <person name="Bassett H."/>
            <person name="Chagne D."/>
            <person name="Mccallum J."/>
            <person name="Dzierzon H."/>
            <person name="Deng C."/>
            <person name="Wang Y.-Y."/>
            <person name="Barron N."/>
            <person name="Manako K."/>
            <person name="Bowen J."/>
            <person name="Foster T."/>
            <person name="Erridge Z."/>
            <person name="Tiffin H."/>
            <person name="Waite C."/>
            <person name="Davies K."/>
            <person name="Grierson E."/>
            <person name="Laing W."/>
            <person name="Kirk R."/>
            <person name="Chen X."/>
            <person name="Wood M."/>
            <person name="Montefiori M."/>
            <person name="Brummell D."/>
            <person name="Schwinn K."/>
            <person name="Catanach A."/>
            <person name="Fullerton C."/>
            <person name="Li D."/>
            <person name="Meiyalaghan S."/>
            <person name="Nieuwenhuizen N."/>
            <person name="Read N."/>
            <person name="Prakash R."/>
            <person name="Hunter D."/>
            <person name="Zhang H."/>
            <person name="Mckenzie M."/>
            <person name="Knabel M."/>
            <person name="Harris A."/>
            <person name="Allan A."/>
            <person name="Chen A."/>
            <person name="Janssen B."/>
            <person name="Plunkett B."/>
            <person name="Dwamena C."/>
            <person name="Voogd C."/>
            <person name="Leif D."/>
            <person name="Lafferty D."/>
            <person name="Souleyre E."/>
            <person name="Varkonyi-Gasic E."/>
            <person name="Gambi F."/>
            <person name="Hanley J."/>
            <person name="Yao J.-L."/>
            <person name="Cheung J."/>
            <person name="David K."/>
            <person name="Warren B."/>
            <person name="Marsh K."/>
            <person name="Snowden K."/>
            <person name="Lin-Wang K."/>
            <person name="Brian L."/>
            <person name="Martinez-Sanchez M."/>
            <person name="Wang M."/>
            <person name="Ileperuma N."/>
            <person name="Macnee N."/>
            <person name="Campin R."/>
            <person name="Mcatee P."/>
            <person name="Drummond R."/>
            <person name="Espley R."/>
            <person name="Ireland H."/>
            <person name="Wu R."/>
            <person name="Atkinson R."/>
            <person name="Karunairetnam S."/>
            <person name="Bulley S."/>
            <person name="Chunkath S."/>
            <person name="Hanley Z."/>
            <person name="Storey R."/>
            <person name="Thrimawithana A."/>
            <person name="Thomson S."/>
            <person name="David C."/>
            <person name="Testolin R."/>
        </authorList>
    </citation>
    <scope>NUCLEOTIDE SEQUENCE [LARGE SCALE GENOMIC DNA]</scope>
    <source>
        <strain evidence="5">cv. Red5</strain>
        <tissue evidence="4">Young leaf</tissue>
    </source>
</reference>
<dbReference type="AlphaFoldDB" id="A0A2R6P611"/>
<dbReference type="OMA" id="KRFSQVY"/>
<dbReference type="Gene3D" id="1.25.70.10">
    <property type="entry name" value="Transcription termination factor 3, mitochondrial"/>
    <property type="match status" value="1"/>
</dbReference>
<dbReference type="Gramene" id="PSR86043">
    <property type="protein sequence ID" value="PSR86043"/>
    <property type="gene ID" value="CEY00_Acc31672"/>
</dbReference>
<comment type="caution">
    <text evidence="4">The sequence shown here is derived from an EMBL/GenBank/DDBJ whole genome shotgun (WGS) entry which is preliminary data.</text>
</comment>
<dbReference type="InterPro" id="IPR038538">
    <property type="entry name" value="MTERF_sf"/>
</dbReference>
<name>A0A2R6P611_ACTCC</name>
<evidence type="ECO:0000313" key="5">
    <source>
        <dbReference type="Proteomes" id="UP000241394"/>
    </source>
</evidence>
<evidence type="ECO:0000313" key="4">
    <source>
        <dbReference type="EMBL" id="PSR86043.1"/>
    </source>
</evidence>
<dbReference type="GO" id="GO:0003676">
    <property type="term" value="F:nucleic acid binding"/>
    <property type="evidence" value="ECO:0007669"/>
    <property type="project" value="InterPro"/>
</dbReference>
<dbReference type="SMART" id="SM00733">
    <property type="entry name" value="Mterf"/>
    <property type="match status" value="7"/>
</dbReference>
<keyword evidence="2" id="KW-0804">Transcription</keyword>
<reference evidence="5" key="2">
    <citation type="journal article" date="2018" name="BMC Genomics">
        <title>A manually annotated Actinidia chinensis var. chinensis (kiwifruit) genome highlights the challenges associated with draft genomes and gene prediction in plants.</title>
        <authorList>
            <person name="Pilkington S.M."/>
            <person name="Crowhurst R."/>
            <person name="Hilario E."/>
            <person name="Nardozza S."/>
            <person name="Fraser L."/>
            <person name="Peng Y."/>
            <person name="Gunaseelan K."/>
            <person name="Simpson R."/>
            <person name="Tahir J."/>
            <person name="Deroles S.C."/>
            <person name="Templeton K."/>
            <person name="Luo Z."/>
            <person name="Davy M."/>
            <person name="Cheng C."/>
            <person name="McNeilage M."/>
            <person name="Scaglione D."/>
            <person name="Liu Y."/>
            <person name="Zhang Q."/>
            <person name="Datson P."/>
            <person name="De Silva N."/>
            <person name="Gardiner S.E."/>
            <person name="Bassett H."/>
            <person name="Chagne D."/>
            <person name="McCallum J."/>
            <person name="Dzierzon H."/>
            <person name="Deng C."/>
            <person name="Wang Y.Y."/>
            <person name="Barron L."/>
            <person name="Manako K."/>
            <person name="Bowen J."/>
            <person name="Foster T.M."/>
            <person name="Erridge Z.A."/>
            <person name="Tiffin H."/>
            <person name="Waite C.N."/>
            <person name="Davies K.M."/>
            <person name="Grierson E.P."/>
            <person name="Laing W.A."/>
            <person name="Kirk R."/>
            <person name="Chen X."/>
            <person name="Wood M."/>
            <person name="Montefiori M."/>
            <person name="Brummell D.A."/>
            <person name="Schwinn K.E."/>
            <person name="Catanach A."/>
            <person name="Fullerton C."/>
            <person name="Li D."/>
            <person name="Meiyalaghan S."/>
            <person name="Nieuwenhuizen N."/>
            <person name="Read N."/>
            <person name="Prakash R."/>
            <person name="Hunter D."/>
            <person name="Zhang H."/>
            <person name="McKenzie M."/>
            <person name="Knabel M."/>
            <person name="Harris A."/>
            <person name="Allan A.C."/>
            <person name="Gleave A."/>
            <person name="Chen A."/>
            <person name="Janssen B.J."/>
            <person name="Plunkett B."/>
            <person name="Ampomah-Dwamena C."/>
            <person name="Voogd C."/>
            <person name="Leif D."/>
            <person name="Lafferty D."/>
            <person name="Souleyre E.J.F."/>
            <person name="Varkonyi-Gasic E."/>
            <person name="Gambi F."/>
            <person name="Hanley J."/>
            <person name="Yao J.L."/>
            <person name="Cheung J."/>
            <person name="David K.M."/>
            <person name="Warren B."/>
            <person name="Marsh K."/>
            <person name="Snowden K.C."/>
            <person name="Lin-Wang K."/>
            <person name="Brian L."/>
            <person name="Martinez-Sanchez M."/>
            <person name="Wang M."/>
            <person name="Ileperuma N."/>
            <person name="Macnee N."/>
            <person name="Campin R."/>
            <person name="McAtee P."/>
            <person name="Drummond R.S.M."/>
            <person name="Espley R.V."/>
            <person name="Ireland H.S."/>
            <person name="Wu R."/>
            <person name="Atkinson R.G."/>
            <person name="Karunairetnam S."/>
            <person name="Bulley S."/>
            <person name="Chunkath S."/>
            <person name="Hanley Z."/>
            <person name="Storey R."/>
            <person name="Thrimawithana A.H."/>
            <person name="Thomson S."/>
            <person name="David C."/>
            <person name="Testolin R."/>
            <person name="Huang H."/>
            <person name="Hellens R.P."/>
            <person name="Schaffer R.J."/>
        </authorList>
    </citation>
    <scope>NUCLEOTIDE SEQUENCE [LARGE SCALE GENOMIC DNA]</scope>
    <source>
        <strain evidence="5">cv. Red5</strain>
    </source>
</reference>
<dbReference type="Proteomes" id="UP000241394">
    <property type="component" value="Chromosome LG28"/>
</dbReference>
<keyword evidence="2" id="KW-0806">Transcription termination</keyword>
<dbReference type="STRING" id="1590841.A0A2R6P611"/>
<protein>
    <submittedName>
        <fullName evidence="4">Transcription termination factor like</fullName>
    </submittedName>
</protein>
<comment type="similarity">
    <text evidence="1">Belongs to the mTERF family.</text>
</comment>
<dbReference type="PANTHER" id="PTHR13068:SF133">
    <property type="entry name" value="MITOCHONDRIAL TRANSCRIPTION TERMINATION FACTOR FAMILY PROTEIN"/>
    <property type="match status" value="1"/>
</dbReference>
<keyword evidence="5" id="KW-1185">Reference proteome</keyword>
<evidence type="ECO:0000256" key="3">
    <source>
        <dbReference type="ARBA" id="ARBA00022946"/>
    </source>
</evidence>
<dbReference type="InParanoid" id="A0A2R6P611"/>
<keyword evidence="3" id="KW-0809">Transit peptide</keyword>
<dbReference type="EMBL" id="NKQK01000028">
    <property type="protein sequence ID" value="PSR86043.1"/>
    <property type="molecule type" value="Genomic_DNA"/>
</dbReference>
<dbReference type="GO" id="GO:0006353">
    <property type="term" value="P:DNA-templated transcription termination"/>
    <property type="evidence" value="ECO:0007669"/>
    <property type="project" value="UniProtKB-KW"/>
</dbReference>
<keyword evidence="2" id="KW-0805">Transcription regulation</keyword>
<proteinExistence type="inferred from homology"/>
<evidence type="ECO:0000256" key="1">
    <source>
        <dbReference type="ARBA" id="ARBA00007692"/>
    </source>
</evidence>
<sequence>MLCSRVQLVCLTNAKAGLDLPKKTLFRSQITVFAKSLLSKRRTAEEQSFTVSYLISSCGLSPEAAICVSQKVNFPSADRPDSILTLLRSYGFTDTHISKIAKTRPNLLLSDPINTLLPKLEFFHSIGIPPADLAKTLSSNPALLGSSLKNQLIPVYNYLKNVILLDDKQVIKILKTTSWIFGINLEKKIVPKIAALIELGVPASNLSLLVTLHPYVLLQSRNKFDRTVKEVLEMGVNPCKSTFICILQMMIRMSKSSWENKMEVYRKCGWSEADFHLAFKKQPLCVGISEKKIMSVMDFLVNEIGWKPTAVARVPSVLLYSLKKRTIPRCSVIKILILEGLVETNMCVSTVLTMSNKDFLDKYVTKYEEDVPQLLNVFNGKVSLAELGYKFEETCVV</sequence>
<dbReference type="OrthoDB" id="637682at2759"/>